<name>A0A0F9RUI8_9ZZZZ</name>
<dbReference type="PROSITE" id="PS51257">
    <property type="entry name" value="PROKAR_LIPOPROTEIN"/>
    <property type="match status" value="1"/>
</dbReference>
<dbReference type="Pfam" id="PF07505">
    <property type="entry name" value="DUF5131"/>
    <property type="match status" value="1"/>
</dbReference>
<comment type="caution">
    <text evidence="1">The sequence shown here is derived from an EMBL/GenBank/DDBJ whole genome shotgun (WGS) entry which is preliminary data.</text>
</comment>
<reference evidence="1" key="1">
    <citation type="journal article" date="2015" name="Nature">
        <title>Complex archaea that bridge the gap between prokaryotes and eukaryotes.</title>
        <authorList>
            <person name="Spang A."/>
            <person name="Saw J.H."/>
            <person name="Jorgensen S.L."/>
            <person name="Zaremba-Niedzwiedzka K."/>
            <person name="Martijn J."/>
            <person name="Lind A.E."/>
            <person name="van Eijk R."/>
            <person name="Schleper C."/>
            <person name="Guy L."/>
            <person name="Ettema T.J."/>
        </authorList>
    </citation>
    <scope>NUCLEOTIDE SEQUENCE</scope>
</reference>
<protein>
    <recommendedName>
        <fullName evidence="2">Phage Gp37Gp68 family protein</fullName>
    </recommendedName>
</protein>
<gene>
    <name evidence="1" type="ORF">LCGC14_0552170</name>
</gene>
<sequence>MGPKSKIPWTEASWNPVTGCTPISAGCLHCYAQAILHRWKRSQKIELHPSRLAEPIRWKRPRKVFVCSMSDLFHEKVPLSFIVDVYKTISATPRHTYQILTKRPERMCDIWTYPFPLSNVWYGVTVENQAERWRIAHLRSIPWAPGAIRFLSCEPLLGPLDLHLVKGGIQWVIVGGENGPCARPMEQEWVIDIRDQCVSAGVPFFFKGWGRGNHHREIEGQRWEQMPAQTPAIGAGVVSG</sequence>
<dbReference type="AlphaFoldDB" id="A0A0F9RUI8"/>
<evidence type="ECO:0008006" key="2">
    <source>
        <dbReference type="Google" id="ProtNLM"/>
    </source>
</evidence>
<proteinExistence type="predicted"/>
<accession>A0A0F9RUI8</accession>
<organism evidence="1">
    <name type="scientific">marine sediment metagenome</name>
    <dbReference type="NCBI Taxonomy" id="412755"/>
    <lineage>
        <taxon>unclassified sequences</taxon>
        <taxon>metagenomes</taxon>
        <taxon>ecological metagenomes</taxon>
    </lineage>
</organism>
<evidence type="ECO:0000313" key="1">
    <source>
        <dbReference type="EMBL" id="KKN58404.1"/>
    </source>
</evidence>
<dbReference type="InterPro" id="IPR011101">
    <property type="entry name" value="DUF5131"/>
</dbReference>
<dbReference type="EMBL" id="LAZR01000763">
    <property type="protein sequence ID" value="KKN58404.1"/>
    <property type="molecule type" value="Genomic_DNA"/>
</dbReference>